<gene>
    <name evidence="15" type="primary">ND1</name>
</gene>
<accession>A0A5B9T4N0</accession>
<evidence type="ECO:0000313" key="15">
    <source>
        <dbReference type="EMBL" id="QEG98846.1"/>
    </source>
</evidence>
<evidence type="ECO:0000256" key="8">
    <source>
        <dbReference type="ARBA" id="ARBA00022989"/>
    </source>
</evidence>
<feature type="transmembrane region" description="Helical" evidence="14">
    <location>
        <begin position="298"/>
        <end position="316"/>
    </location>
</feature>
<name>A0A5B9T4N0_9NEOP</name>
<organism evidence="15">
    <name type="scientific">Limnephilus hyalinus</name>
    <dbReference type="NCBI Taxonomy" id="1188153"/>
    <lineage>
        <taxon>Eukaryota</taxon>
        <taxon>Metazoa</taxon>
        <taxon>Ecdysozoa</taxon>
        <taxon>Arthropoda</taxon>
        <taxon>Hexapoda</taxon>
        <taxon>Insecta</taxon>
        <taxon>Pterygota</taxon>
        <taxon>Neoptera</taxon>
        <taxon>Endopterygota</taxon>
        <taxon>Trichoptera</taxon>
        <taxon>Integripalpia</taxon>
        <taxon>Plenitentoria</taxon>
        <taxon>Limnephiloidea</taxon>
        <taxon>Limnephilidae</taxon>
        <taxon>Limnephilinae</taxon>
        <taxon>Limnephilini</taxon>
        <taxon>Limnephilus</taxon>
    </lineage>
</organism>
<dbReference type="GO" id="GO:0009060">
    <property type="term" value="P:aerobic respiration"/>
    <property type="evidence" value="ECO:0007669"/>
    <property type="project" value="TreeGrafter"/>
</dbReference>
<geneLocation type="mitochondrion" evidence="15"/>
<dbReference type="Pfam" id="PF00146">
    <property type="entry name" value="NADHdh"/>
    <property type="match status" value="1"/>
</dbReference>
<keyword evidence="11 14" id="KW-0472">Membrane</keyword>
<keyword evidence="9 13" id="KW-0830">Ubiquinone</keyword>
<dbReference type="HAMAP" id="MF_01350">
    <property type="entry name" value="NDH1_NuoH"/>
    <property type="match status" value="1"/>
</dbReference>
<dbReference type="GO" id="GO:0005743">
    <property type="term" value="C:mitochondrial inner membrane"/>
    <property type="evidence" value="ECO:0007669"/>
    <property type="project" value="UniProtKB-SubCell"/>
</dbReference>
<dbReference type="EMBL" id="MK077681">
    <property type="protein sequence ID" value="QEG98846.1"/>
    <property type="molecule type" value="Genomic_DNA"/>
</dbReference>
<feature type="transmembrane region" description="Helical" evidence="14">
    <location>
        <begin position="147"/>
        <end position="166"/>
    </location>
</feature>
<dbReference type="GO" id="GO:0003954">
    <property type="term" value="F:NADH dehydrogenase activity"/>
    <property type="evidence" value="ECO:0007669"/>
    <property type="project" value="TreeGrafter"/>
</dbReference>
<feature type="transmembrane region" description="Helical" evidence="14">
    <location>
        <begin position="6"/>
        <end position="30"/>
    </location>
</feature>
<dbReference type="GeneID" id="41797282"/>
<dbReference type="PROSITE" id="PS00668">
    <property type="entry name" value="COMPLEX1_ND1_2"/>
    <property type="match status" value="1"/>
</dbReference>
<evidence type="ECO:0000256" key="10">
    <source>
        <dbReference type="ARBA" id="ARBA00023128"/>
    </source>
</evidence>
<dbReference type="InterPro" id="IPR018086">
    <property type="entry name" value="NADH_UbQ_OxRdtase_su1_CS"/>
</dbReference>
<feature type="transmembrane region" description="Helical" evidence="14">
    <location>
        <begin position="227"/>
        <end position="251"/>
    </location>
</feature>
<dbReference type="GO" id="GO:0008137">
    <property type="term" value="F:NADH dehydrogenase (ubiquinone) activity"/>
    <property type="evidence" value="ECO:0007669"/>
    <property type="project" value="UniProtKB-EC"/>
</dbReference>
<protein>
    <recommendedName>
        <fullName evidence="4 13">NADH-ubiquinone oxidoreductase chain 1</fullName>
        <ecNumber evidence="13">7.1.1.2</ecNumber>
    </recommendedName>
</protein>
<feature type="transmembrane region" description="Helical" evidence="14">
    <location>
        <begin position="107"/>
        <end position="126"/>
    </location>
</feature>
<comment type="catalytic activity">
    <reaction evidence="13">
        <text>a ubiquinone + NADH + 5 H(+)(in) = a ubiquinol + NAD(+) + 4 H(+)(out)</text>
        <dbReference type="Rhea" id="RHEA:29091"/>
        <dbReference type="Rhea" id="RHEA-COMP:9565"/>
        <dbReference type="Rhea" id="RHEA-COMP:9566"/>
        <dbReference type="ChEBI" id="CHEBI:15378"/>
        <dbReference type="ChEBI" id="CHEBI:16389"/>
        <dbReference type="ChEBI" id="CHEBI:17976"/>
        <dbReference type="ChEBI" id="CHEBI:57540"/>
        <dbReference type="ChEBI" id="CHEBI:57945"/>
        <dbReference type="EC" id="7.1.1.2"/>
    </reaction>
</comment>
<dbReference type="AlphaFoldDB" id="A0A5B9T4N0"/>
<evidence type="ECO:0000256" key="9">
    <source>
        <dbReference type="ARBA" id="ARBA00023075"/>
    </source>
</evidence>
<evidence type="ECO:0000256" key="7">
    <source>
        <dbReference type="ARBA" id="ARBA00022792"/>
    </source>
</evidence>
<evidence type="ECO:0000256" key="5">
    <source>
        <dbReference type="ARBA" id="ARBA00022448"/>
    </source>
</evidence>
<comment type="similarity">
    <text evidence="3 12">Belongs to the complex I subunit 1 family.</text>
</comment>
<feature type="transmembrane region" description="Helical" evidence="14">
    <location>
        <begin position="178"/>
        <end position="198"/>
    </location>
</feature>
<evidence type="ECO:0000256" key="14">
    <source>
        <dbReference type="SAM" id="Phobius"/>
    </source>
</evidence>
<dbReference type="EC" id="7.1.1.2" evidence="13"/>
<dbReference type="CTD" id="4535"/>
<feature type="transmembrane region" description="Helical" evidence="14">
    <location>
        <begin position="78"/>
        <end position="101"/>
    </location>
</feature>
<proteinExistence type="inferred from homology"/>
<keyword evidence="5" id="KW-0813">Transport</keyword>
<evidence type="ECO:0000256" key="13">
    <source>
        <dbReference type="RuleBase" id="RU000473"/>
    </source>
</evidence>
<keyword evidence="6 12" id="KW-0812">Transmembrane</keyword>
<reference evidence="15" key="1">
    <citation type="journal article" date="2019" name="Mitochondrial DNA Part B Resour">
        <title>The complete mitochondrial genome of the North American pale summer sedge caddisfly Limnephilus hyalinus (Insecta: Trichoptera: Limnephilidae).</title>
        <authorList>
            <person name="Al-Baeity H."/>
            <person name="Allard L.S."/>
            <person name="Arreza L."/>
            <person name="Asbury T.A."/>
            <person name="Bandayrel J.A."/>
            <person name="Brar S."/>
            <person name="Ellen Brien N."/>
            <person name="Chan L.L."/>
            <person name="Chimney K.P."/>
            <person name="de Leon M.-A.R."/>
            <person name="Farrell A.C."/>
            <person name="Forsberg B.A."/>
            <person name="Ghimire H."/>
            <person name="Heschuk D.J."/>
            <person name="Highfield M.L."/>
            <person name="Hole D.T."/>
            <person name="Ilagan G.M."/>
            <person name="Jantz A."/>
            <person name="Kapasi M.S."/>
            <person name="Ko O.E."/>
            <person name="Krupka E.V."/>
            <person name="Lemon C."/>
            <person name="Luna P.E."/>
            <person name="Marshall C.L."/>
            <person name="Mucowinka L.P."/>
            <person name="Oleniuk T.W."/>
            <person name="Palmer M.C.L."/>
            <person name="Paskvalin I."/>
            <person name="Rodrigues M."/>
            <person name="Rutherford K.A."/>
            <person name="Sachs M."/>
            <person name="Stokowski R.K.S."/>
            <person name="Sullivan D.S."/>
            <person name="Taillieu R.R."/>
            <person name="Thulasiram M.R."/>
            <person name="Tsang J.H."/>
            <person name="Wiwchar C.E."/>
            <person name="Wray J.M."/>
            <person name="Marcus J.M."/>
        </authorList>
    </citation>
    <scope>NUCLEOTIDE SEQUENCE</scope>
</reference>
<evidence type="ECO:0000256" key="2">
    <source>
        <dbReference type="ARBA" id="ARBA00004448"/>
    </source>
</evidence>
<dbReference type="InterPro" id="IPR001694">
    <property type="entry name" value="NADH_UbQ_OxRdtase_su1/FPO"/>
</dbReference>
<evidence type="ECO:0000256" key="1">
    <source>
        <dbReference type="ARBA" id="ARBA00003257"/>
    </source>
</evidence>
<keyword evidence="12" id="KW-0520">NAD</keyword>
<keyword evidence="8 14" id="KW-1133">Transmembrane helix</keyword>
<evidence type="ECO:0000256" key="4">
    <source>
        <dbReference type="ARBA" id="ARBA00021009"/>
    </source>
</evidence>
<feature type="transmembrane region" description="Helical" evidence="14">
    <location>
        <begin position="257"/>
        <end position="277"/>
    </location>
</feature>
<comment type="subcellular location">
    <subcellularLocation>
        <location evidence="2 12">Mitochondrion inner membrane</location>
        <topology evidence="2 12">Multi-pass membrane protein</topology>
    </subcellularLocation>
</comment>
<dbReference type="PANTHER" id="PTHR11432:SF3">
    <property type="entry name" value="NADH-UBIQUINONE OXIDOREDUCTASE CHAIN 1"/>
    <property type="match status" value="1"/>
</dbReference>
<evidence type="ECO:0000256" key="6">
    <source>
        <dbReference type="ARBA" id="ARBA00022692"/>
    </source>
</evidence>
<comment type="function">
    <text evidence="1">Core subunit of the mitochondrial membrane respiratory chain NADH dehydrogenase (Complex I) that is believed to belong to the minimal assembly required for catalysis. Complex I functions in the transfer of electrons from NADH to the respiratory chain. The immediate electron acceptor for the enzyme is believed to be ubiquinone.</text>
</comment>
<keyword evidence="10 13" id="KW-0496">Mitochondrion</keyword>
<dbReference type="PANTHER" id="PTHR11432">
    <property type="entry name" value="NADH DEHYDROGENASE SUBUNIT 1"/>
    <property type="match status" value="1"/>
</dbReference>
<keyword evidence="7" id="KW-0999">Mitochondrion inner membrane</keyword>
<dbReference type="RefSeq" id="YP_009692240.1">
    <property type="nucleotide sequence ID" value="NC_044710.1"/>
</dbReference>
<evidence type="ECO:0000256" key="12">
    <source>
        <dbReference type="RuleBase" id="RU000471"/>
    </source>
</evidence>
<sequence length="318" mass="37031">MNITEIIMTLIISLFLIIMVLVSVAFFTLLERKVLGYMQLRKGPLKVGFLGIVQPFNDAIKLFTKEFLFPYMSNYMMFYLMPMMGMFMSMWIWLLIPYLFILFNFNLGILFLLSCMGVSVYFMMISGWASNSNYAKLGSLRGMAQTISYEVSLAVILLSLLILIGGFNMSEFIIYQEFIWFLLFIFPLGMIMFVSMLAELNRAPFDFIEGESELVSGFNIEYGAGGFALIFLAEYSSIIFMSMLFVVMFLGGMSFSIMFYFKLMGLGFTFIWIRGLLPRYRYDKLMNLTWKIFLPLSLNYLLFFFCYLIFICNFISMN</sequence>
<evidence type="ECO:0000256" key="11">
    <source>
        <dbReference type="ARBA" id="ARBA00023136"/>
    </source>
</evidence>
<evidence type="ECO:0000256" key="3">
    <source>
        <dbReference type="ARBA" id="ARBA00010535"/>
    </source>
</evidence>
<dbReference type="PROSITE" id="PS00667">
    <property type="entry name" value="COMPLEX1_ND1_1"/>
    <property type="match status" value="1"/>
</dbReference>